<keyword evidence="3" id="KW-0863">Zinc-finger</keyword>
<dbReference type="Pfam" id="PF00135">
    <property type="entry name" value="COesterase"/>
    <property type="match status" value="1"/>
</dbReference>
<feature type="region of interest" description="Disordered" evidence="4">
    <location>
        <begin position="1472"/>
        <end position="1564"/>
    </location>
</feature>
<feature type="compositionally biased region" description="Low complexity" evidence="4">
    <location>
        <begin position="1490"/>
        <end position="1502"/>
    </location>
</feature>
<dbReference type="InterPro" id="IPR018946">
    <property type="entry name" value="PhoD-like_MPP"/>
</dbReference>
<feature type="compositionally biased region" description="Basic and acidic residues" evidence="4">
    <location>
        <begin position="1132"/>
        <end position="1148"/>
    </location>
</feature>
<feature type="region of interest" description="Disordered" evidence="4">
    <location>
        <begin position="1102"/>
        <end position="1236"/>
    </location>
</feature>
<evidence type="ECO:0000259" key="6">
    <source>
        <dbReference type="PROSITE" id="PS50157"/>
    </source>
</evidence>
<feature type="region of interest" description="Disordered" evidence="4">
    <location>
        <begin position="525"/>
        <end position="547"/>
    </location>
</feature>
<sequence>MISLFALLFFSLSRIVTAVDSLVDLSYSSYNGSALPNGVSQWLGIRYAAPPLGGLRFAAPQDPVHNDTVQQAKRHGLICLATGGSPTSNTTSEDCLFLDVYAPTNASASSKLPVYFFIQGGGFNVDSNPNLNGSGLVTAADMDMVVVNFNYRVGPWGFLASKEIKSGGSTNNGLKDQIKALQWVQKYIAQFGGDPDHVVVGGDSAGAASVTLLLTAYGGRDDKLFVGTAAESQSFATQWTVAESQWMYDNLVVRTECVVTDTLACLRNLSAEAIQKVNFNTPFPGSQDPPLYMYGPTIDGDLVQDYTYKLFAEGKFIKVPTIFGDDTNGGTVFAPKSTSNTSQSNTFLKDQFPALTLAQLQEINALYPKTNDTFPDSGPYWRQLSNAYQEIRYMCPGLLCSATYTNASVPSWNYRYNVEDPAQIAEGLGVPHTVEVNAIWGPENIFKGGAPASYLPGGSNAAIIPVIQGYWTSFVRRLDPNSLRMEGSPLWEEWDSWKRLRFQTGDTAMEDVGSEQRRRYVSSTIPSKIDPDEPKHPYKGKKLKNQQAHKIVRAPSLPMDSKIYNDFFLWQLANGPSEKHESTRVESPESTVSSPAAISTNFIPSNQFSQIPLFRPFATEAQASGHFAPPRLVFKTLYTTPQMGFKSTKRRRVDLRSIQDASPISQQIFRNLESKLDARDPLPTSSHIPTFDFRPRRSVSEISSTPDPLPSDLQETRPGIFLAPESPPRQQRLDPWLARRRNHQDNRQWESKTAVSSVARSQRVEAGLRVRTALKRKAEVISLASEDGFGSSGVGEEAAQGAVVVVPLGAGDGDDVVDEGEKEMRKLTTPVSRAMKRKVEVVSLGSVDEEDEEVRVEQVIQVSVAPENGVEIISSDSEKEDLEEEMLKSVRRRRRKPIILLQSSESIEGGEEYDADEEHVEKEMLEDDGGDDYSFEREDGDLEVNLADGRSPAVIKWLEGVSEEVIDISSGEFISYSYLESDSEADSAIPRSSTKMSSFNRSKSNSISAASLLRAFQGTKSVALRNGESFVSDPEWQENSARDLNILDFTTPSPPASPGIRPCNSILTGFGYSQPVLDFSDDLSTSTDECANLAVSLNLGEDQRGRSLSRSPGRVEHSPSPSTASSDNASSHLDRFSGSESEHDEPPRHRTPSNRQQKRPSPPPAPRKKFSQRKIRVGSEDGSSHDEYAERPNVGDSDGTPSPKVVQMLDKNLPRKIPFKDQAERSRIEEDEEHPAERCTFPLNDVRLSGRGDSILLRTRNSEKRHVETILEQEQESPTNQVAQPVLTGHRLGLGNSVFRDCFQTQQERPHGNVSEAAADERELTGRGTAAEQVTRIQAPSTESGPRARWPNKRSYLTDFDPVRKEAGHEAGHGGEEPGVDRDNEKRPGVPQDRGEVLSLTEASGPSSIASTDARLTCEHGCLRSFRFKYDRNYHYRHVHRTEMFRCSNHGCDEEFLWQEELKDHMAVHGIIKSKRPSSPPSVNTERSKASFSCSDCSKSYSTKANVSRHRRERHGKNQRGGTEPGENVSDEMVRKQTGQNHITVTEDTNTTPAPGSTRAGPTPSLTSGNIWTCVFPGCKAHRTKACNLEQHYRLEHGVRLYMCSRCDEKFTHMYKQRTHEDTHSTRDEVSETASLVGKVGQPHVIDPSVLVNLKQLAPVISSAVTPPPTVHTTRVFRCTIPHCLQAFVQFKDLRRHRQEAHSGSLYQCSTCERGFHHKRDFLEHGLNGHKAHFDPFEPPSFESEEQDHGAGTSSFDVFQPPLDFPDLRLMRFHTTAELFMSSSPPSLEKRFADDSLAHPLETMGDHGDKELSALDILNVAPSSNRSLGSNDEFSPQLSKSTDSTGFDVSTFENKRKRLEERIGHGKGDSVSKRDEDHDSDEALEFPSIKRKRLIGKRETKKLKEEGKLEILLLSTVFVSRSLDTLGSSQPFHSCRLHFKAFKASTMNGVHSDYTVPAHAQHNANGLANGTNGNIIKAGQPDAYNGVQAAPGATQQQPTVPISTQNGDIGVGHAPQVTRNLNEVEVICGPLLNYRRMSGEKTETPTWHGSVLIVASPGGPAPELHLACVGPAYPDSPAGQLNTQPRTFGSQKLYEDPIKAFWRFTIDLPIQAVEAKWEYSISPVKAGSLSNKTFVVQSKSQSMRIMFHSCNGFSVGTDVDAWSGPALWNDVLRMHGEQPFHVMIGGGDQIYNDGVRVDGPLKPWTDISNPHKRREFPFGEQMRAECDEYYFKNYVRWYGQEPFKTANCAIPQLNIWDDHDIIDGFGSYTDRFMRCAVFRGIGGVAHKYYLLFQHHLAPPKSTFTTDAPRTTRVEGVSTAADPVQLAESWVLTGDAEDPSYIIGSKPGPYVEERSRNMYCQLGKRVAFVGLDARTERTRHQVNYPETYDLLFARLEKELGANHDIKHLILLLGVPIAYPRLQWLENIFTSPLIAPLRILNKRFGFGGNFFNSFDGQVDLLDDLDDHYTARHHKRERKEFIERLQALAKTHSVRVTILGGDVHLAAMGRFYSNPKLGIPAESDWRYMANIISSAITNKPPPSAVANLLARRNKVHHLDHETDETLLEMFDRDPGMHEDKIKERTKTGEKGPGNKSSDNNNATMPSRNYAIIAESRDWSGAVPSPAHHGGVSAVNGNGVAPTATGDAAPAQADGAAHSGPGFDEEVGFKIPSNPRLPLHRGEKHAGTLHPAASGLKRTGLGGEHGLDVTIRVEISNKDREGNTEGYGMTIPGLDCKQYAAQGSSW</sequence>
<evidence type="ECO:0000256" key="4">
    <source>
        <dbReference type="SAM" id="MobiDB-lite"/>
    </source>
</evidence>
<dbReference type="PROSITE" id="PS00941">
    <property type="entry name" value="CARBOXYLESTERASE_B_2"/>
    <property type="match status" value="1"/>
</dbReference>
<evidence type="ECO:0000313" key="7">
    <source>
        <dbReference type="EMBL" id="QDS72919.1"/>
    </source>
</evidence>
<dbReference type="OrthoDB" id="9999821at2759"/>
<keyword evidence="2" id="KW-0378">Hydrolase</keyword>
<comment type="similarity">
    <text evidence="1">Belongs to the type-B carboxylesterase/lipase family.</text>
</comment>
<dbReference type="GO" id="GO:0008270">
    <property type="term" value="F:zinc ion binding"/>
    <property type="evidence" value="ECO:0007669"/>
    <property type="project" value="UniProtKB-KW"/>
</dbReference>
<dbReference type="PANTHER" id="PTHR46689">
    <property type="entry name" value="MEMBRANE PROTEIN, PUTATIVE-RELATED"/>
    <property type="match status" value="1"/>
</dbReference>
<feature type="region of interest" description="Disordered" evidence="4">
    <location>
        <begin position="2580"/>
        <end position="2601"/>
    </location>
</feature>
<feature type="compositionally biased region" description="Basic residues" evidence="4">
    <location>
        <begin position="1149"/>
        <end position="1158"/>
    </location>
</feature>
<dbReference type="SUPFAM" id="SSF53474">
    <property type="entry name" value="alpha/beta-Hydrolases"/>
    <property type="match status" value="1"/>
</dbReference>
<feature type="compositionally biased region" description="Basic residues" evidence="4">
    <location>
        <begin position="1507"/>
        <end position="1518"/>
    </location>
</feature>
<dbReference type="InterPro" id="IPR019826">
    <property type="entry name" value="Carboxylesterase_B_AS"/>
</dbReference>
<name>A0A517LBA5_9PEZI</name>
<keyword evidence="8" id="KW-1185">Reference proteome</keyword>
<feature type="domain" description="C2H2-type" evidence="6">
    <location>
        <begin position="1492"/>
        <end position="1520"/>
    </location>
</feature>
<dbReference type="PROSITE" id="PS00028">
    <property type="entry name" value="ZINC_FINGER_C2H2_1"/>
    <property type="match status" value="6"/>
</dbReference>
<feature type="region of interest" description="Disordered" evidence="4">
    <location>
        <begin position="1307"/>
        <end position="1354"/>
    </location>
</feature>
<dbReference type="PROSITE" id="PS50157">
    <property type="entry name" value="ZINC_FINGER_C2H2_2"/>
    <property type="match status" value="5"/>
</dbReference>
<feature type="chain" id="PRO_5022170067" description="C2H2-type domain-containing protein" evidence="5">
    <location>
        <begin position="19"/>
        <end position="2742"/>
    </location>
</feature>
<dbReference type="STRING" id="50376.A0A517LBA5"/>
<protein>
    <recommendedName>
        <fullName evidence="6">C2H2-type domain-containing protein</fullName>
    </recommendedName>
</protein>
<accession>A0A517LBA5</accession>
<evidence type="ECO:0000313" key="8">
    <source>
        <dbReference type="Proteomes" id="UP000316270"/>
    </source>
</evidence>
<dbReference type="GO" id="GO:0016020">
    <property type="term" value="C:membrane"/>
    <property type="evidence" value="ECO:0007669"/>
    <property type="project" value="TreeGrafter"/>
</dbReference>
<dbReference type="InterPro" id="IPR019819">
    <property type="entry name" value="Carboxylesterase_B_CS"/>
</dbReference>
<organism evidence="7 8">
    <name type="scientific">Venturia effusa</name>
    <dbReference type="NCBI Taxonomy" id="50376"/>
    <lineage>
        <taxon>Eukaryota</taxon>
        <taxon>Fungi</taxon>
        <taxon>Dikarya</taxon>
        <taxon>Ascomycota</taxon>
        <taxon>Pezizomycotina</taxon>
        <taxon>Dothideomycetes</taxon>
        <taxon>Pleosporomycetidae</taxon>
        <taxon>Venturiales</taxon>
        <taxon>Venturiaceae</taxon>
        <taxon>Venturia</taxon>
    </lineage>
</organism>
<evidence type="ECO:0000256" key="2">
    <source>
        <dbReference type="ARBA" id="ARBA00022801"/>
    </source>
</evidence>
<feature type="compositionally biased region" description="Low complexity" evidence="4">
    <location>
        <begin position="2626"/>
        <end position="2653"/>
    </location>
</feature>
<keyword evidence="5" id="KW-0732">Signal</keyword>
<feature type="compositionally biased region" description="Polar residues" evidence="4">
    <location>
        <begin position="2591"/>
        <end position="2601"/>
    </location>
</feature>
<feature type="region of interest" description="Disordered" evidence="4">
    <location>
        <begin position="1366"/>
        <end position="1410"/>
    </location>
</feature>
<feature type="signal peptide" evidence="5">
    <location>
        <begin position="1"/>
        <end position="18"/>
    </location>
</feature>
<dbReference type="PANTHER" id="PTHR46689:SF3">
    <property type="entry name" value="PHOD-LIKE PHOSPHATASE DOMAIN-CONTAINING PROTEIN"/>
    <property type="match status" value="1"/>
</dbReference>
<dbReference type="InterPro" id="IPR043904">
    <property type="entry name" value="PhoD_2-like"/>
</dbReference>
<dbReference type="Gene3D" id="3.60.21.70">
    <property type="entry name" value="PhoD-like phosphatase"/>
    <property type="match status" value="1"/>
</dbReference>
<feature type="compositionally biased region" description="Polar residues" evidence="4">
    <location>
        <begin position="1401"/>
        <end position="1410"/>
    </location>
</feature>
<dbReference type="GO" id="GO:0016787">
    <property type="term" value="F:hydrolase activity"/>
    <property type="evidence" value="ECO:0007669"/>
    <property type="project" value="UniProtKB-KW"/>
</dbReference>
<feature type="compositionally biased region" description="Basic and acidic residues" evidence="4">
    <location>
        <begin position="1218"/>
        <end position="1228"/>
    </location>
</feature>
<feature type="compositionally biased region" description="Low complexity" evidence="4">
    <location>
        <begin position="1118"/>
        <end position="1131"/>
    </location>
</feature>
<dbReference type="EMBL" id="CP042192">
    <property type="protein sequence ID" value="QDS72919.1"/>
    <property type="molecule type" value="Genomic_DNA"/>
</dbReference>
<feature type="compositionally biased region" description="Basic and acidic residues" evidence="4">
    <location>
        <begin position="1366"/>
        <end position="1396"/>
    </location>
</feature>
<dbReference type="SMART" id="SM00355">
    <property type="entry name" value="ZnF_C2H2"/>
    <property type="match status" value="7"/>
</dbReference>
<dbReference type="Gene3D" id="3.40.50.1820">
    <property type="entry name" value="alpha/beta hydrolase"/>
    <property type="match status" value="1"/>
</dbReference>
<feature type="compositionally biased region" description="Basic residues" evidence="4">
    <location>
        <begin position="1166"/>
        <end position="1176"/>
    </location>
</feature>
<feature type="compositionally biased region" description="Polar residues" evidence="4">
    <location>
        <begin position="1825"/>
        <end position="1852"/>
    </location>
</feature>
<feature type="compositionally biased region" description="Polar residues" evidence="4">
    <location>
        <begin position="1335"/>
        <end position="1344"/>
    </location>
</feature>
<dbReference type="CDD" id="cd07389">
    <property type="entry name" value="MPP_PhoD"/>
    <property type="match status" value="1"/>
</dbReference>
<evidence type="ECO:0000256" key="5">
    <source>
        <dbReference type="SAM" id="SignalP"/>
    </source>
</evidence>
<dbReference type="Gene3D" id="3.30.160.60">
    <property type="entry name" value="Classic Zinc Finger"/>
    <property type="match status" value="2"/>
</dbReference>
<feature type="region of interest" description="Disordered" evidence="4">
    <location>
        <begin position="678"/>
        <end position="730"/>
    </location>
</feature>
<dbReference type="Pfam" id="PF19050">
    <property type="entry name" value="PhoD_2"/>
    <property type="match status" value="3"/>
</dbReference>
<dbReference type="FunFam" id="3.40.50.1820:FF:000316">
    <property type="entry name" value="Carboxylic ester hydrolase"/>
    <property type="match status" value="1"/>
</dbReference>
<dbReference type="InterPro" id="IPR038607">
    <property type="entry name" value="PhoD-like_sf"/>
</dbReference>
<dbReference type="InterPro" id="IPR002018">
    <property type="entry name" value="CarbesteraseB"/>
</dbReference>
<feature type="compositionally biased region" description="Basic and acidic residues" evidence="4">
    <location>
        <begin position="1177"/>
        <end position="1190"/>
    </location>
</feature>
<feature type="domain" description="C2H2-type" evidence="6">
    <location>
        <begin position="1602"/>
        <end position="1629"/>
    </location>
</feature>
<proteinExistence type="inferred from homology"/>
<feature type="domain" description="C2H2-type" evidence="6">
    <location>
        <begin position="1445"/>
        <end position="1474"/>
    </location>
</feature>
<feature type="region of interest" description="Disordered" evidence="4">
    <location>
        <begin position="1735"/>
        <end position="1755"/>
    </location>
</feature>
<gene>
    <name evidence="7" type="ORF">FKW77_007921</name>
</gene>
<feature type="region of interest" description="Disordered" evidence="4">
    <location>
        <begin position="2616"/>
        <end position="2656"/>
    </location>
</feature>
<feature type="domain" description="C2H2-type" evidence="6">
    <location>
        <begin position="1677"/>
        <end position="1707"/>
    </location>
</feature>
<evidence type="ECO:0000256" key="3">
    <source>
        <dbReference type="PROSITE-ProRule" id="PRU00042"/>
    </source>
</evidence>
<dbReference type="Proteomes" id="UP000316270">
    <property type="component" value="Chromosome 8"/>
</dbReference>
<evidence type="ECO:0000256" key="1">
    <source>
        <dbReference type="ARBA" id="ARBA00005964"/>
    </source>
</evidence>
<keyword evidence="3" id="KW-0479">Metal-binding</keyword>
<keyword evidence="3" id="KW-0862">Zinc</keyword>
<feature type="compositionally biased region" description="Basic and acidic residues" evidence="4">
    <location>
        <begin position="1858"/>
        <end position="1877"/>
    </location>
</feature>
<feature type="region of interest" description="Disordered" evidence="4">
    <location>
        <begin position="1825"/>
        <end position="1884"/>
    </location>
</feature>
<feature type="domain" description="C2H2-type" evidence="6">
    <location>
        <begin position="1416"/>
        <end position="1445"/>
    </location>
</feature>
<dbReference type="InterPro" id="IPR029058">
    <property type="entry name" value="AB_hydrolase_fold"/>
</dbReference>
<dbReference type="InterPro" id="IPR013087">
    <property type="entry name" value="Znf_C2H2_type"/>
</dbReference>
<feature type="compositionally biased region" description="Polar residues" evidence="4">
    <location>
        <begin position="1537"/>
        <end position="1555"/>
    </location>
</feature>
<dbReference type="PROSITE" id="PS00122">
    <property type="entry name" value="CARBOXYLESTERASE_B_1"/>
    <property type="match status" value="1"/>
</dbReference>
<reference evidence="7 8" key="1">
    <citation type="submission" date="2019-07" db="EMBL/GenBank/DDBJ databases">
        <title>Finished genome of Venturia effusa.</title>
        <authorList>
            <person name="Young C.A."/>
            <person name="Cox M.P."/>
            <person name="Ganley A.R.D."/>
            <person name="David W.J."/>
        </authorList>
    </citation>
    <scope>NUCLEOTIDE SEQUENCE [LARGE SCALE GENOMIC DNA]</scope>
    <source>
        <strain evidence="8">albino</strain>
    </source>
</reference>